<dbReference type="InterPro" id="IPR029065">
    <property type="entry name" value="Enolase_C-like"/>
</dbReference>
<evidence type="ECO:0000313" key="3">
    <source>
        <dbReference type="Proteomes" id="UP000295238"/>
    </source>
</evidence>
<protein>
    <recommendedName>
        <fullName evidence="1">Enolase C-terminal domain-containing protein</fullName>
    </recommendedName>
</protein>
<name>A0A4R5UMT8_9HYPH</name>
<organism evidence="2 3">
    <name type="scientific">Rhizobium deserti</name>
    <dbReference type="NCBI Taxonomy" id="2547961"/>
    <lineage>
        <taxon>Bacteria</taxon>
        <taxon>Pseudomonadati</taxon>
        <taxon>Pseudomonadota</taxon>
        <taxon>Alphaproteobacteria</taxon>
        <taxon>Hyphomicrobiales</taxon>
        <taxon>Rhizobiaceae</taxon>
        <taxon>Rhizobium/Agrobacterium group</taxon>
        <taxon>Rhizobium</taxon>
    </lineage>
</organism>
<dbReference type="InterPro" id="IPR036849">
    <property type="entry name" value="Enolase-like_C_sf"/>
</dbReference>
<proteinExistence type="predicted"/>
<evidence type="ECO:0000313" key="2">
    <source>
        <dbReference type="EMBL" id="TDK39205.1"/>
    </source>
</evidence>
<dbReference type="SUPFAM" id="SSF51604">
    <property type="entry name" value="Enolase C-terminal domain-like"/>
    <property type="match status" value="1"/>
</dbReference>
<dbReference type="OrthoDB" id="9802699at2"/>
<dbReference type="Proteomes" id="UP000295238">
    <property type="component" value="Unassembled WGS sequence"/>
</dbReference>
<sequence>MMSFVTRAAGFLPFLADGSMDVLQPDIAICGGLTGVPQVAAQAAIYNRPVIPHVWGSTVNFHAALHLAATLPPHRAGGAEPYPHIEFDVGPHPLLDLARPVLDEHGCVAVPAGTGLGIDLAAAAQEPYAIDRKVITS</sequence>
<gene>
    <name evidence="2" type="ORF">E2F50_03515</name>
</gene>
<evidence type="ECO:0000259" key="1">
    <source>
        <dbReference type="Pfam" id="PF13378"/>
    </source>
</evidence>
<keyword evidence="3" id="KW-1185">Reference proteome</keyword>
<comment type="caution">
    <text evidence="2">The sequence shown here is derived from an EMBL/GenBank/DDBJ whole genome shotgun (WGS) entry which is preliminary data.</text>
</comment>
<reference evidence="2 3" key="1">
    <citation type="submission" date="2019-03" db="EMBL/GenBank/DDBJ databases">
        <title>Rhizobium sp. nov., an bacterium isolated from biocrust in Mu Us Desert.</title>
        <authorList>
            <person name="Lixiong L."/>
        </authorList>
    </citation>
    <scope>NUCLEOTIDE SEQUENCE [LARGE SCALE GENOMIC DNA]</scope>
    <source>
        <strain evidence="2 3">SPY-1</strain>
    </source>
</reference>
<dbReference type="RefSeq" id="WP_133314654.1">
    <property type="nucleotide sequence ID" value="NZ_SMTL01000001.1"/>
</dbReference>
<dbReference type="AlphaFoldDB" id="A0A4R5UMT8"/>
<dbReference type="Pfam" id="PF13378">
    <property type="entry name" value="MR_MLE_C"/>
    <property type="match status" value="1"/>
</dbReference>
<dbReference type="EMBL" id="SMTL01000001">
    <property type="protein sequence ID" value="TDK39205.1"/>
    <property type="molecule type" value="Genomic_DNA"/>
</dbReference>
<dbReference type="Gene3D" id="3.20.20.120">
    <property type="entry name" value="Enolase-like C-terminal domain"/>
    <property type="match status" value="1"/>
</dbReference>
<accession>A0A4R5UMT8</accession>
<feature type="domain" description="Enolase C-terminal" evidence="1">
    <location>
        <begin position="6"/>
        <end position="122"/>
    </location>
</feature>